<accession>A0ABU6X9M3</accession>
<dbReference type="Gene3D" id="2.40.480.10">
    <property type="entry name" value="Allene oxide cyclase-like"/>
    <property type="match status" value="1"/>
</dbReference>
<evidence type="ECO:0000256" key="4">
    <source>
        <dbReference type="RuleBase" id="RU363099"/>
    </source>
</evidence>
<feature type="signal peptide" evidence="4">
    <location>
        <begin position="1"/>
        <end position="20"/>
    </location>
</feature>
<comment type="subunit">
    <text evidence="2 4">Homodimer.</text>
</comment>
<evidence type="ECO:0000256" key="3">
    <source>
        <dbReference type="ARBA" id="ARBA00022525"/>
    </source>
</evidence>
<evidence type="ECO:0000313" key="6">
    <source>
        <dbReference type="Proteomes" id="UP001341840"/>
    </source>
</evidence>
<comment type="function">
    <text evidence="4">Dirigent proteins impart stereoselectivity on the phenoxy radical-coupling reaction, yielding optically active lignans from two molecules of coniferyl alcohol in the biosynthesis of lignans, flavonolignans, and alkaloids and thus plays a central role in plant secondary metabolism.</text>
</comment>
<dbReference type="Proteomes" id="UP001341840">
    <property type="component" value="Unassembled WGS sequence"/>
</dbReference>
<evidence type="ECO:0000256" key="1">
    <source>
        <dbReference type="ARBA" id="ARBA00010746"/>
    </source>
</evidence>
<feature type="chain" id="PRO_5045011938" description="Dirigent protein" evidence="4">
    <location>
        <begin position="21"/>
        <end position="188"/>
    </location>
</feature>
<dbReference type="EMBL" id="JASCZI010211573">
    <property type="protein sequence ID" value="MED6194612.1"/>
    <property type="molecule type" value="Genomic_DNA"/>
</dbReference>
<comment type="subcellular location">
    <subcellularLocation>
        <location evidence="4">Secreted</location>
        <location evidence="4">Extracellular space</location>
        <location evidence="4">Apoplast</location>
    </subcellularLocation>
</comment>
<protein>
    <recommendedName>
        <fullName evidence="4">Dirigent protein</fullName>
    </recommendedName>
</protein>
<gene>
    <name evidence="5" type="primary">DIR23_1</name>
    <name evidence="5" type="ORF">PIB30_030106</name>
</gene>
<proteinExistence type="inferred from homology"/>
<dbReference type="InterPro" id="IPR004265">
    <property type="entry name" value="Dirigent"/>
</dbReference>
<comment type="caution">
    <text evidence="5">The sequence shown here is derived from an EMBL/GenBank/DDBJ whole genome shotgun (WGS) entry which is preliminary data.</text>
</comment>
<keyword evidence="4" id="KW-0732">Signal</keyword>
<keyword evidence="3 4" id="KW-0964">Secreted</keyword>
<sequence>MSKQLVLLMMMMVTISVTPAIQCMELRAGNWGVSVKSEKETVTNLQFYFHDTLSGQNPSAIQVAQPLDKNKSTLTMFGSIMMADDPLTETSDPKSKLVGRAQGLYGSSCQREIGLLMALSFSFTDGPYNGSSFALMGKNSAMSPVREMPIVGGTGLFRMARGYALAHTVWFDPTTGDATVGYNVTLVH</sequence>
<keyword evidence="6" id="KW-1185">Reference proteome</keyword>
<comment type="similarity">
    <text evidence="1 4">Belongs to the plant dirigent protein family.</text>
</comment>
<evidence type="ECO:0000313" key="5">
    <source>
        <dbReference type="EMBL" id="MED6194612.1"/>
    </source>
</evidence>
<dbReference type="PANTHER" id="PTHR21495">
    <property type="entry name" value="NUCLEOPORIN-RELATED"/>
    <property type="match status" value="1"/>
</dbReference>
<dbReference type="InterPro" id="IPR044859">
    <property type="entry name" value="Allene_oxi_cyc_Dirigent"/>
</dbReference>
<name>A0ABU6X9M3_9FABA</name>
<organism evidence="5 6">
    <name type="scientific">Stylosanthes scabra</name>
    <dbReference type="NCBI Taxonomy" id="79078"/>
    <lineage>
        <taxon>Eukaryota</taxon>
        <taxon>Viridiplantae</taxon>
        <taxon>Streptophyta</taxon>
        <taxon>Embryophyta</taxon>
        <taxon>Tracheophyta</taxon>
        <taxon>Spermatophyta</taxon>
        <taxon>Magnoliopsida</taxon>
        <taxon>eudicotyledons</taxon>
        <taxon>Gunneridae</taxon>
        <taxon>Pentapetalae</taxon>
        <taxon>rosids</taxon>
        <taxon>fabids</taxon>
        <taxon>Fabales</taxon>
        <taxon>Fabaceae</taxon>
        <taxon>Papilionoideae</taxon>
        <taxon>50 kb inversion clade</taxon>
        <taxon>dalbergioids sensu lato</taxon>
        <taxon>Dalbergieae</taxon>
        <taxon>Pterocarpus clade</taxon>
        <taxon>Stylosanthes</taxon>
    </lineage>
</organism>
<reference evidence="5 6" key="1">
    <citation type="journal article" date="2023" name="Plants (Basel)">
        <title>Bridging the Gap: Combining Genomics and Transcriptomics Approaches to Understand Stylosanthes scabra, an Orphan Legume from the Brazilian Caatinga.</title>
        <authorList>
            <person name="Ferreira-Neto J.R.C."/>
            <person name="da Silva M.D."/>
            <person name="Binneck E."/>
            <person name="de Melo N.F."/>
            <person name="da Silva R.H."/>
            <person name="de Melo A.L.T.M."/>
            <person name="Pandolfi V."/>
            <person name="Bustamante F.O."/>
            <person name="Brasileiro-Vidal A.C."/>
            <person name="Benko-Iseppon A.M."/>
        </authorList>
    </citation>
    <scope>NUCLEOTIDE SEQUENCE [LARGE SCALE GENOMIC DNA]</scope>
    <source>
        <tissue evidence="5">Leaves</tissue>
    </source>
</reference>
<evidence type="ECO:0000256" key="2">
    <source>
        <dbReference type="ARBA" id="ARBA00011738"/>
    </source>
</evidence>
<dbReference type="Pfam" id="PF03018">
    <property type="entry name" value="Dirigent"/>
    <property type="match status" value="1"/>
</dbReference>
<keyword evidence="4" id="KW-0052">Apoplast</keyword>